<dbReference type="PROSITE" id="PS50071">
    <property type="entry name" value="HOMEOBOX_2"/>
    <property type="match status" value="1"/>
</dbReference>
<dbReference type="Pfam" id="PF00046">
    <property type="entry name" value="Homeodomain"/>
    <property type="match status" value="1"/>
</dbReference>
<evidence type="ECO:0000256" key="4">
    <source>
        <dbReference type="ARBA" id="ARBA00023242"/>
    </source>
</evidence>
<organism evidence="9 10">
    <name type="scientific">Rotaria magnacalcarata</name>
    <dbReference type="NCBI Taxonomy" id="392030"/>
    <lineage>
        <taxon>Eukaryota</taxon>
        <taxon>Metazoa</taxon>
        <taxon>Spiralia</taxon>
        <taxon>Gnathifera</taxon>
        <taxon>Rotifera</taxon>
        <taxon>Eurotatoria</taxon>
        <taxon>Bdelloidea</taxon>
        <taxon>Philodinida</taxon>
        <taxon>Philodinidae</taxon>
        <taxon>Rotaria</taxon>
    </lineage>
</organism>
<keyword evidence="10" id="KW-1185">Reference proteome</keyword>
<evidence type="ECO:0000256" key="5">
    <source>
        <dbReference type="PROSITE-ProRule" id="PRU00108"/>
    </source>
</evidence>
<keyword evidence="3 5" id="KW-0371">Homeobox</keyword>
<sequence>DFNIEFDDTNKRPRTTITQKQLEILKQAYNTSPKPARHVRETLAAETGLDMRVVQVW</sequence>
<dbReference type="EMBL" id="CAJOBG010097688">
    <property type="protein sequence ID" value="CAF4689999.1"/>
    <property type="molecule type" value="Genomic_DNA"/>
</dbReference>
<dbReference type="Gene3D" id="1.10.10.60">
    <property type="entry name" value="Homeodomain-like"/>
    <property type="match status" value="1"/>
</dbReference>
<accession>A0A821L866</accession>
<feature type="domain" description="Homeobox" evidence="7">
    <location>
        <begin position="8"/>
        <end position="57"/>
    </location>
</feature>
<gene>
    <name evidence="8" type="ORF">OVN521_LOCUS48026</name>
    <name evidence="9" type="ORF">OVN521_LOCUS50020</name>
</gene>
<dbReference type="Proteomes" id="UP000663866">
    <property type="component" value="Unassembled WGS sequence"/>
</dbReference>
<dbReference type="InterPro" id="IPR001356">
    <property type="entry name" value="HD"/>
</dbReference>
<proteinExistence type="predicted"/>
<name>A0A821L866_9BILA</name>
<reference evidence="9" key="1">
    <citation type="submission" date="2021-02" db="EMBL/GenBank/DDBJ databases">
        <authorList>
            <person name="Nowell W R."/>
        </authorList>
    </citation>
    <scope>NUCLEOTIDE SEQUENCE</scope>
</reference>
<dbReference type="GO" id="GO:0000981">
    <property type="term" value="F:DNA-binding transcription factor activity, RNA polymerase II-specific"/>
    <property type="evidence" value="ECO:0007669"/>
    <property type="project" value="TreeGrafter"/>
</dbReference>
<dbReference type="GO" id="GO:0005634">
    <property type="term" value="C:nucleus"/>
    <property type="evidence" value="ECO:0007669"/>
    <property type="project" value="UniProtKB-SubCell"/>
</dbReference>
<feature type="non-terminal residue" evidence="9">
    <location>
        <position position="1"/>
    </location>
</feature>
<dbReference type="GO" id="GO:0030182">
    <property type="term" value="P:neuron differentiation"/>
    <property type="evidence" value="ECO:0007669"/>
    <property type="project" value="TreeGrafter"/>
</dbReference>
<keyword evidence="2 5" id="KW-0238">DNA-binding</keyword>
<evidence type="ECO:0000256" key="3">
    <source>
        <dbReference type="ARBA" id="ARBA00023155"/>
    </source>
</evidence>
<evidence type="ECO:0000313" key="9">
    <source>
        <dbReference type="EMBL" id="CAF4747196.1"/>
    </source>
</evidence>
<dbReference type="PANTHER" id="PTHR24208">
    <property type="entry name" value="LIM/HOMEOBOX PROTEIN LHX"/>
    <property type="match status" value="1"/>
</dbReference>
<evidence type="ECO:0000256" key="1">
    <source>
        <dbReference type="ARBA" id="ARBA00004123"/>
    </source>
</evidence>
<evidence type="ECO:0000256" key="2">
    <source>
        <dbReference type="ARBA" id="ARBA00023125"/>
    </source>
</evidence>
<evidence type="ECO:0000259" key="7">
    <source>
        <dbReference type="PROSITE" id="PS50071"/>
    </source>
</evidence>
<comment type="caution">
    <text evidence="9">The sequence shown here is derived from an EMBL/GenBank/DDBJ whole genome shotgun (WGS) entry which is preliminary data.</text>
</comment>
<dbReference type="SUPFAM" id="SSF46689">
    <property type="entry name" value="Homeodomain-like"/>
    <property type="match status" value="1"/>
</dbReference>
<evidence type="ECO:0000313" key="8">
    <source>
        <dbReference type="EMBL" id="CAF4689999.1"/>
    </source>
</evidence>
<keyword evidence="4 5" id="KW-0539">Nucleus</keyword>
<dbReference type="PANTHER" id="PTHR24208:SF128">
    <property type="entry name" value="LIM3, ISOFORM G"/>
    <property type="match status" value="1"/>
</dbReference>
<dbReference type="EMBL" id="CAJOBG010112871">
    <property type="protein sequence ID" value="CAF4747196.1"/>
    <property type="molecule type" value="Genomic_DNA"/>
</dbReference>
<evidence type="ECO:0000313" key="10">
    <source>
        <dbReference type="Proteomes" id="UP000663866"/>
    </source>
</evidence>
<dbReference type="AlphaFoldDB" id="A0A821L866"/>
<dbReference type="GO" id="GO:0000977">
    <property type="term" value="F:RNA polymerase II transcription regulatory region sequence-specific DNA binding"/>
    <property type="evidence" value="ECO:0007669"/>
    <property type="project" value="TreeGrafter"/>
</dbReference>
<comment type="subcellular location">
    <subcellularLocation>
        <location evidence="1 5 6">Nucleus</location>
    </subcellularLocation>
</comment>
<dbReference type="InterPro" id="IPR050453">
    <property type="entry name" value="LIM_Homeobox_TF"/>
</dbReference>
<dbReference type="SMART" id="SM00389">
    <property type="entry name" value="HOX"/>
    <property type="match status" value="1"/>
</dbReference>
<evidence type="ECO:0000256" key="6">
    <source>
        <dbReference type="RuleBase" id="RU000682"/>
    </source>
</evidence>
<dbReference type="InterPro" id="IPR009057">
    <property type="entry name" value="Homeodomain-like_sf"/>
</dbReference>
<dbReference type="CDD" id="cd00086">
    <property type="entry name" value="homeodomain"/>
    <property type="match status" value="1"/>
</dbReference>
<protein>
    <recommendedName>
        <fullName evidence="7">Homeobox domain-containing protein</fullName>
    </recommendedName>
</protein>